<feature type="domain" description="tRNase Z endonuclease" evidence="12">
    <location>
        <begin position="6"/>
        <end position="68"/>
    </location>
</feature>
<comment type="catalytic activity">
    <reaction evidence="1">
        <text>Endonucleolytic cleavage of RNA, removing extra 3' nucleotides from tRNA precursor, generating 3' termini of tRNAs. A 3'-hydroxy group is left at the tRNA terminus and a 5'-phosphoryl group is left at the trailer molecule.</text>
        <dbReference type="EC" id="3.1.26.11"/>
    </reaction>
</comment>
<feature type="compositionally biased region" description="Acidic residues" evidence="11">
    <location>
        <begin position="867"/>
        <end position="876"/>
    </location>
</feature>
<dbReference type="InterPro" id="IPR036866">
    <property type="entry name" value="RibonucZ/Hydroxyglut_hydro"/>
</dbReference>
<feature type="region of interest" description="Disordered" evidence="11">
    <location>
        <begin position="951"/>
        <end position="988"/>
    </location>
</feature>
<dbReference type="InterPro" id="IPR047151">
    <property type="entry name" value="RNZ2-like"/>
</dbReference>
<dbReference type="Pfam" id="PF13691">
    <property type="entry name" value="Lactamase_B_4"/>
    <property type="match status" value="1"/>
</dbReference>
<dbReference type="InterPro" id="IPR027794">
    <property type="entry name" value="tRNase_Z_dom"/>
</dbReference>
<evidence type="ECO:0000256" key="8">
    <source>
        <dbReference type="ARBA" id="ARBA00022759"/>
    </source>
</evidence>
<evidence type="ECO:0000259" key="12">
    <source>
        <dbReference type="Pfam" id="PF13691"/>
    </source>
</evidence>
<evidence type="ECO:0000256" key="3">
    <source>
        <dbReference type="ARBA" id="ARBA00007823"/>
    </source>
</evidence>
<keyword evidence="7" id="KW-0479">Metal-binding</keyword>
<keyword evidence="5" id="KW-0819">tRNA processing</keyword>
<evidence type="ECO:0000256" key="5">
    <source>
        <dbReference type="ARBA" id="ARBA00022694"/>
    </source>
</evidence>
<evidence type="ECO:0000256" key="1">
    <source>
        <dbReference type="ARBA" id="ARBA00000402"/>
    </source>
</evidence>
<reference evidence="13 14" key="1">
    <citation type="journal article" date="2018" name="Front. Microbiol.">
        <title>Genome-Wide Analysis of Corynespora cassiicola Leaf Fall Disease Putative Effectors.</title>
        <authorList>
            <person name="Lopez D."/>
            <person name="Ribeiro S."/>
            <person name="Label P."/>
            <person name="Fumanal B."/>
            <person name="Venisse J.S."/>
            <person name="Kohler A."/>
            <person name="de Oliveira R.R."/>
            <person name="Labutti K."/>
            <person name="Lipzen A."/>
            <person name="Lail K."/>
            <person name="Bauer D."/>
            <person name="Ohm R.A."/>
            <person name="Barry K.W."/>
            <person name="Spatafora J."/>
            <person name="Grigoriev I.V."/>
            <person name="Martin F.M."/>
            <person name="Pujade-Renaud V."/>
        </authorList>
    </citation>
    <scope>NUCLEOTIDE SEQUENCE [LARGE SCALE GENOMIC DNA]</scope>
    <source>
        <strain evidence="13 14">Philippines</strain>
    </source>
</reference>
<dbReference type="AlphaFoldDB" id="A0A2T2PA30"/>
<evidence type="ECO:0000256" key="4">
    <source>
        <dbReference type="ARBA" id="ARBA00012477"/>
    </source>
</evidence>
<keyword evidence="9" id="KW-0378">Hydrolase</keyword>
<dbReference type="GO" id="GO:0005739">
    <property type="term" value="C:mitochondrion"/>
    <property type="evidence" value="ECO:0007669"/>
    <property type="project" value="TreeGrafter"/>
</dbReference>
<accession>A0A2T2PA30</accession>
<evidence type="ECO:0000256" key="11">
    <source>
        <dbReference type="SAM" id="MobiDB-lite"/>
    </source>
</evidence>
<keyword evidence="8" id="KW-0255">Endonuclease</keyword>
<dbReference type="OrthoDB" id="527344at2759"/>
<comment type="cofactor">
    <cofactor evidence="2">
        <name>Zn(2+)</name>
        <dbReference type="ChEBI" id="CHEBI:29105"/>
    </cofactor>
</comment>
<keyword evidence="14" id="KW-1185">Reference proteome</keyword>
<evidence type="ECO:0000256" key="7">
    <source>
        <dbReference type="ARBA" id="ARBA00022723"/>
    </source>
</evidence>
<feature type="compositionally biased region" description="Low complexity" evidence="11">
    <location>
        <begin position="884"/>
        <end position="896"/>
    </location>
</feature>
<dbReference type="GO" id="GO:1990180">
    <property type="term" value="P:mitochondrial tRNA 3'-end processing"/>
    <property type="evidence" value="ECO:0007669"/>
    <property type="project" value="TreeGrafter"/>
</dbReference>
<dbReference type="PANTHER" id="PTHR12553:SF49">
    <property type="entry name" value="ZINC PHOSPHODIESTERASE ELAC PROTEIN 2"/>
    <property type="match status" value="1"/>
</dbReference>
<evidence type="ECO:0000313" key="13">
    <source>
        <dbReference type="EMBL" id="PSN74218.1"/>
    </source>
</evidence>
<dbReference type="GO" id="GO:0046872">
    <property type="term" value="F:metal ion binding"/>
    <property type="evidence" value="ECO:0007669"/>
    <property type="project" value="UniProtKB-KW"/>
</dbReference>
<dbReference type="PANTHER" id="PTHR12553">
    <property type="entry name" value="ZINC PHOSPHODIESTERASE ELAC PROTEIN 2"/>
    <property type="match status" value="1"/>
</dbReference>
<dbReference type="GO" id="GO:0042781">
    <property type="term" value="F:3'-tRNA processing endoribonuclease activity"/>
    <property type="evidence" value="ECO:0007669"/>
    <property type="project" value="UniProtKB-EC"/>
</dbReference>
<name>A0A2T2PA30_CORCC</name>
<comment type="similarity">
    <text evidence="3">Belongs to the RNase Z family.</text>
</comment>
<dbReference type="EMBL" id="KZ678128">
    <property type="protein sequence ID" value="PSN74218.1"/>
    <property type="molecule type" value="Genomic_DNA"/>
</dbReference>
<keyword evidence="10" id="KW-0862">Zinc</keyword>
<evidence type="ECO:0000256" key="6">
    <source>
        <dbReference type="ARBA" id="ARBA00022722"/>
    </source>
</evidence>
<dbReference type="SUPFAM" id="SSF56281">
    <property type="entry name" value="Metallo-hydrolase/oxidoreductase"/>
    <property type="match status" value="2"/>
</dbReference>
<organism evidence="13 14">
    <name type="scientific">Corynespora cassiicola Philippines</name>
    <dbReference type="NCBI Taxonomy" id="1448308"/>
    <lineage>
        <taxon>Eukaryota</taxon>
        <taxon>Fungi</taxon>
        <taxon>Dikarya</taxon>
        <taxon>Ascomycota</taxon>
        <taxon>Pezizomycotina</taxon>
        <taxon>Dothideomycetes</taxon>
        <taxon>Pleosporomycetidae</taxon>
        <taxon>Pleosporales</taxon>
        <taxon>Corynesporascaceae</taxon>
        <taxon>Corynespora</taxon>
    </lineage>
</organism>
<dbReference type="Gene3D" id="3.60.15.10">
    <property type="entry name" value="Ribonuclease Z/Hydroxyacylglutathione hydrolase-like"/>
    <property type="match status" value="2"/>
</dbReference>
<sequence length="988" mass="108547">MTSLFQFITVPTADTRGTALVLQTGKQNYVFGNQSEGTQRALTQVGGRLTKVQNFFLTGRTQWANTGGLVGMILTLADSQITAYETSFDVWRKKAKANGKPEPARPAVHLHGPPNLKHSLGTCRRFIFRKGVPLTATEYRDVPPEKDEHGDLPPSWQDENIRVWALSVSPTAVGADHGVDDDLDSEKFRYDTKLNNFEEFRLPEGGESKEDMESRYDRIRTAVVNYMFNSTWKFDTLVERHISEVEMPTALFVRPPGSHRFEPYKGPMPGGSQPLPDITVWTRTPWPGAKVLALPPTRPAPEAVSYIVRTHSARGKFDVKRAVALGVPKGPDFARLTRGENVTLSSGEIITPDMVMGPDRPGQGIAILDVPALAYFESLIQREELKSEKIMEGIGAIVWILGPGLSSDSAVHQFIQKMDKVQHIISSVDVCPNRLTFDSVAAQTIRLAQIDSDRYPYLFHDNTSLPQNSLYGCELPHGTPPPSAIVADRCLEINVMPNFSINQARIPSLLDPPSIQNETSKSVIELAELAKEEVRRDKEALQAWKQLVARPDTEVITLGTGSSVPSKYRNVSATLVRVPGIGNYLFDCGEGTLGQLQRVFQPDELIEVIKNLRMIWISHLHADHHLGTASLLQTWYSLVHNSVPAENPPRAQSLAANASSYGLSVISHQGMLQWLREYSSVEDFGYSRILPLEISPVGRDAWAGSGLTLSSAQGQELPVEDCVLDPKDYEAILGLTDIQACRVSHCHGAMAVSLTFPPSPLDPEPDKPLKISYSGDCRPSPSFVNIGLHSTVLIHEATFDDELQGDAKAKKHSTTSEALGIGARMKAKAVVLTHFSQRYQRVPILQTVEDHEQGNDTDMADVVAEEAEVDDGEDAPADNMDVHAPSASLAPPAVASDTAQADASNDLVIKVRAKDMKVAIAFDYMRTKIGEIAELEKYSRALNKLLVTEDEEAPAEAEGFINANGKKASGDEQGDERAAKKKKSKRNN</sequence>
<feature type="compositionally biased region" description="Basic residues" evidence="11">
    <location>
        <begin position="979"/>
        <end position="988"/>
    </location>
</feature>
<dbReference type="Proteomes" id="UP000240883">
    <property type="component" value="Unassembled WGS sequence"/>
</dbReference>
<feature type="region of interest" description="Disordered" evidence="11">
    <location>
        <begin position="867"/>
        <end position="901"/>
    </location>
</feature>
<evidence type="ECO:0000256" key="2">
    <source>
        <dbReference type="ARBA" id="ARBA00001947"/>
    </source>
</evidence>
<dbReference type="STRING" id="1448308.A0A2T2PA30"/>
<dbReference type="EC" id="3.1.26.11" evidence="4"/>
<dbReference type="CDD" id="cd07718">
    <property type="entry name" value="RNaseZ_ELAC1_ELAC2-C-term-like_MBL-fold"/>
    <property type="match status" value="1"/>
</dbReference>
<protein>
    <recommendedName>
        <fullName evidence="4">ribonuclease Z</fullName>
        <ecNumber evidence="4">3.1.26.11</ecNumber>
    </recommendedName>
</protein>
<evidence type="ECO:0000256" key="9">
    <source>
        <dbReference type="ARBA" id="ARBA00022801"/>
    </source>
</evidence>
<keyword evidence="6" id="KW-0540">Nuclease</keyword>
<gene>
    <name evidence="13" type="ORF">BS50DRAFT_567084</name>
</gene>
<evidence type="ECO:0000256" key="10">
    <source>
        <dbReference type="ARBA" id="ARBA00022833"/>
    </source>
</evidence>
<evidence type="ECO:0000313" key="14">
    <source>
        <dbReference type="Proteomes" id="UP000240883"/>
    </source>
</evidence>
<proteinExistence type="inferred from homology"/>